<proteinExistence type="predicted"/>
<dbReference type="PANTHER" id="PTHR15549">
    <property type="entry name" value="PAIRED IMMUNOGLOBULIN-LIKE TYPE 2 RECEPTOR"/>
    <property type="match status" value="1"/>
</dbReference>
<dbReference type="AlphaFoldDB" id="A0A1J9RLM3"/>
<dbReference type="InterPro" id="IPR051694">
    <property type="entry name" value="Immunoregulatory_rcpt-like"/>
</dbReference>
<keyword evidence="8" id="KW-1185">Reference proteome</keyword>
<evidence type="ECO:0000256" key="6">
    <source>
        <dbReference type="SAM" id="Phobius"/>
    </source>
</evidence>
<gene>
    <name evidence="7" type="ORF">BKCO1_3000068</name>
</gene>
<evidence type="ECO:0000313" key="7">
    <source>
        <dbReference type="EMBL" id="OJD33475.1"/>
    </source>
</evidence>
<evidence type="ECO:0000256" key="1">
    <source>
        <dbReference type="ARBA" id="ARBA00004167"/>
    </source>
</evidence>
<evidence type="ECO:0000313" key="8">
    <source>
        <dbReference type="Proteomes" id="UP000183809"/>
    </source>
</evidence>
<dbReference type="GO" id="GO:0016020">
    <property type="term" value="C:membrane"/>
    <property type="evidence" value="ECO:0007669"/>
    <property type="project" value="UniProtKB-SubCell"/>
</dbReference>
<protein>
    <submittedName>
        <fullName evidence="7">Uncharacterized protein</fullName>
    </submittedName>
</protein>
<evidence type="ECO:0000256" key="5">
    <source>
        <dbReference type="SAM" id="MobiDB-lite"/>
    </source>
</evidence>
<feature type="compositionally biased region" description="Low complexity" evidence="5">
    <location>
        <begin position="104"/>
        <end position="132"/>
    </location>
</feature>
<evidence type="ECO:0000256" key="4">
    <source>
        <dbReference type="ARBA" id="ARBA00023136"/>
    </source>
</evidence>
<dbReference type="OrthoDB" id="5421765at2759"/>
<organism evidence="7 8">
    <name type="scientific">Diplodia corticola</name>
    <dbReference type="NCBI Taxonomy" id="236234"/>
    <lineage>
        <taxon>Eukaryota</taxon>
        <taxon>Fungi</taxon>
        <taxon>Dikarya</taxon>
        <taxon>Ascomycota</taxon>
        <taxon>Pezizomycotina</taxon>
        <taxon>Dothideomycetes</taxon>
        <taxon>Dothideomycetes incertae sedis</taxon>
        <taxon>Botryosphaeriales</taxon>
        <taxon>Botryosphaeriaceae</taxon>
        <taxon>Diplodia</taxon>
    </lineage>
</organism>
<feature type="transmembrane region" description="Helical" evidence="6">
    <location>
        <begin position="152"/>
        <end position="175"/>
    </location>
</feature>
<evidence type="ECO:0000256" key="2">
    <source>
        <dbReference type="ARBA" id="ARBA00022692"/>
    </source>
</evidence>
<feature type="region of interest" description="Disordered" evidence="5">
    <location>
        <begin position="181"/>
        <end position="203"/>
    </location>
</feature>
<feature type="region of interest" description="Disordered" evidence="5">
    <location>
        <begin position="94"/>
        <end position="146"/>
    </location>
</feature>
<keyword evidence="2 6" id="KW-0812">Transmembrane</keyword>
<comment type="subcellular location">
    <subcellularLocation>
        <location evidence="1">Membrane</location>
        <topology evidence="1">Single-pass membrane protein</topology>
    </subcellularLocation>
</comment>
<dbReference type="EMBL" id="MNUE01000030">
    <property type="protein sequence ID" value="OJD33475.1"/>
    <property type="molecule type" value="Genomic_DNA"/>
</dbReference>
<comment type="caution">
    <text evidence="7">The sequence shown here is derived from an EMBL/GenBank/DDBJ whole genome shotgun (WGS) entry which is preliminary data.</text>
</comment>
<feature type="compositionally biased region" description="Polar residues" evidence="5">
    <location>
        <begin position="94"/>
        <end position="103"/>
    </location>
</feature>
<dbReference type="GeneID" id="31014211"/>
<reference evidence="7 8" key="1">
    <citation type="submission" date="2016-10" db="EMBL/GenBank/DDBJ databases">
        <title>Proteomics and genomics reveal pathogen-plant mechanisms compatible with a hemibiotrophic lifestyle of Diplodia corticola.</title>
        <authorList>
            <person name="Fernandes I."/>
            <person name="De Jonge R."/>
            <person name="Van De Peer Y."/>
            <person name="Devreese B."/>
            <person name="Alves A."/>
            <person name="Esteves A.C."/>
        </authorList>
    </citation>
    <scope>NUCLEOTIDE SEQUENCE [LARGE SCALE GENOMIC DNA]</scope>
    <source>
        <strain evidence="7 8">CBS 112549</strain>
    </source>
</reference>
<keyword evidence="3 6" id="KW-1133">Transmembrane helix</keyword>
<dbReference type="GO" id="GO:0071944">
    <property type="term" value="C:cell periphery"/>
    <property type="evidence" value="ECO:0007669"/>
    <property type="project" value="UniProtKB-ARBA"/>
</dbReference>
<accession>A0A1J9RLM3</accession>
<evidence type="ECO:0000256" key="3">
    <source>
        <dbReference type="ARBA" id="ARBA00022989"/>
    </source>
</evidence>
<dbReference type="RefSeq" id="XP_020129735.1">
    <property type="nucleotide sequence ID" value="XM_020273950.1"/>
</dbReference>
<dbReference type="Proteomes" id="UP000183809">
    <property type="component" value="Unassembled WGS sequence"/>
</dbReference>
<keyword evidence="4 6" id="KW-0472">Membrane</keyword>
<sequence length="469" mass="50260">MSTITQNKPGSTRSPPLIPKAGLQTQVVYTDAEGGSAAAVLPTPIIPPAGQDKTTTNMPVGTVLVLITYTKGITGTNMYAYALDNPSIVSTIKPPQTTSTVEDTSQASTVRTVTSSTSASTVRTATSSTSAPSPSPTKPTNAQDGKGLSSGAAAGIGVGAAMGGILLASLVFFFCSRRSRKREPRYNPEAPRKQLPSYGENKTSGVPQVTAIDMRNSSVETHPPQPVADDSISNEMSTLKSMIDSHVVSYYRTSEIDSDAIDEPTLAGLMETSRISASQMVSAIASPQIRTPALRYLIASAIFSRIGPKSQASSSFLPPEVASCLESMTGMQDDEHARTALLSKWRAITASMLQQTYGSKVVTESDPRWHNIGRVLDELDSVLVRLRARRDENANRRQNLEEILKRATGFAFLLFSHPSSWEFEWQTGPGHEPGSVVIFPALLQVTDENGEKLGSPRPFEEVETAILIT</sequence>
<name>A0A1J9RLM3_9PEZI</name>
<dbReference type="STRING" id="236234.A0A1J9RLM3"/>